<evidence type="ECO:0000256" key="1">
    <source>
        <dbReference type="SAM" id="MobiDB-lite"/>
    </source>
</evidence>
<keyword evidence="3" id="KW-1185">Reference proteome</keyword>
<dbReference type="AlphaFoldDB" id="A0AAD5WTF4"/>
<dbReference type="Proteomes" id="UP001201980">
    <property type="component" value="Unassembled WGS sequence"/>
</dbReference>
<feature type="region of interest" description="Disordered" evidence="1">
    <location>
        <begin position="46"/>
        <end position="75"/>
    </location>
</feature>
<reference evidence="2" key="1">
    <citation type="submission" date="2022-07" db="EMBL/GenBank/DDBJ databases">
        <title>Draft genome sequence of Zalerion maritima ATCC 34329, a (micro)plastics degrading marine fungus.</title>
        <authorList>
            <person name="Paco A."/>
            <person name="Goncalves M.F.M."/>
            <person name="Rocha-Santos T.A.P."/>
            <person name="Alves A."/>
        </authorList>
    </citation>
    <scope>NUCLEOTIDE SEQUENCE</scope>
    <source>
        <strain evidence="2">ATCC 34329</strain>
    </source>
</reference>
<proteinExistence type="predicted"/>
<gene>
    <name evidence="2" type="ORF">MKZ38_000963</name>
</gene>
<comment type="caution">
    <text evidence="2">The sequence shown here is derived from an EMBL/GenBank/DDBJ whole genome shotgun (WGS) entry which is preliminary data.</text>
</comment>
<evidence type="ECO:0000313" key="2">
    <source>
        <dbReference type="EMBL" id="KAJ2902165.1"/>
    </source>
</evidence>
<sequence length="245" mass="27680">MPPPPRLTPTSMAGGTWSPRYPKTFSSQLAAERRWIMQWLRRGHEAWKQRAEEKKERQRLQQAELGAPQCSPTPHPGGYFSPMGHILHWEEELETSARFATPHWGDYLSPMGHVFHPSGFLVPQVKHQTTPEEPPQKEDVTETAASALKGTWGVPENLTTTDPSSQDEPDHDVLRRDNIKEKLNKSLGNKDPTVADGKWKGWGSFLEHRRSESARQHERTKAGEDLRGGKPNETGNIEGKTNSTK</sequence>
<feature type="compositionally biased region" description="Basic and acidic residues" evidence="1">
    <location>
        <begin position="46"/>
        <end position="59"/>
    </location>
</feature>
<feature type="region of interest" description="Disordered" evidence="1">
    <location>
        <begin position="127"/>
        <end position="245"/>
    </location>
</feature>
<feature type="compositionally biased region" description="Basic and acidic residues" evidence="1">
    <location>
        <begin position="171"/>
        <end position="184"/>
    </location>
</feature>
<evidence type="ECO:0000313" key="3">
    <source>
        <dbReference type="Proteomes" id="UP001201980"/>
    </source>
</evidence>
<name>A0AAD5WTF4_9PEZI</name>
<organism evidence="2 3">
    <name type="scientific">Zalerion maritima</name>
    <dbReference type="NCBI Taxonomy" id="339359"/>
    <lineage>
        <taxon>Eukaryota</taxon>
        <taxon>Fungi</taxon>
        <taxon>Dikarya</taxon>
        <taxon>Ascomycota</taxon>
        <taxon>Pezizomycotina</taxon>
        <taxon>Sordariomycetes</taxon>
        <taxon>Lulworthiomycetidae</taxon>
        <taxon>Lulworthiales</taxon>
        <taxon>Lulworthiaceae</taxon>
        <taxon>Zalerion</taxon>
    </lineage>
</organism>
<feature type="compositionally biased region" description="Polar residues" evidence="1">
    <location>
        <begin position="233"/>
        <end position="245"/>
    </location>
</feature>
<accession>A0AAD5WTF4</accession>
<protein>
    <submittedName>
        <fullName evidence="2">Uncharacterized protein</fullName>
    </submittedName>
</protein>
<feature type="compositionally biased region" description="Basic and acidic residues" evidence="1">
    <location>
        <begin position="206"/>
        <end position="230"/>
    </location>
</feature>
<dbReference type="EMBL" id="JAKWBI020000122">
    <property type="protein sequence ID" value="KAJ2902165.1"/>
    <property type="molecule type" value="Genomic_DNA"/>
</dbReference>